<dbReference type="GO" id="GO:0003677">
    <property type="term" value="F:DNA binding"/>
    <property type="evidence" value="ECO:0007669"/>
    <property type="project" value="InterPro"/>
</dbReference>
<organism evidence="2">
    <name type="scientific">Salpingoeca rosetta (strain ATCC 50818 / BSB-021)</name>
    <dbReference type="NCBI Taxonomy" id="946362"/>
    <lineage>
        <taxon>Eukaryota</taxon>
        <taxon>Choanoflagellata</taxon>
        <taxon>Craspedida</taxon>
        <taxon>Salpingoecidae</taxon>
        <taxon>Salpingoeca</taxon>
    </lineage>
</organism>
<reference evidence="1" key="1">
    <citation type="submission" date="2009-08" db="EMBL/GenBank/DDBJ databases">
        <title>Annotation of Salpingoeca rosetta.</title>
        <authorList>
            <consortium name="The Broad Institute Genome Sequencing Platform"/>
            <person name="Russ C."/>
            <person name="Cuomo C."/>
            <person name="Burger G."/>
            <person name="Gray M.W."/>
            <person name="Holland P.W.H."/>
            <person name="King N."/>
            <person name="Lang F.B.F."/>
            <person name="Roger A.J."/>
            <person name="Ruiz-Trillo I."/>
            <person name="Young S.K."/>
            <person name="Zeng Q."/>
            <person name="Gargeya S."/>
            <person name="Alvarado L."/>
            <person name="Berlin A."/>
            <person name="Chapman S.B."/>
            <person name="Chen Z."/>
            <person name="Freedman E."/>
            <person name="Gellesch M."/>
            <person name="Goldberg J."/>
            <person name="Griggs A."/>
            <person name="Gujja S."/>
            <person name="Heilman E."/>
            <person name="Heiman D."/>
            <person name="Howarth C."/>
            <person name="Mehta T."/>
            <person name="Neiman D."/>
            <person name="Pearson M."/>
            <person name="Roberts A."/>
            <person name="Saif S."/>
            <person name="Shea T."/>
            <person name="Shenoy N."/>
            <person name="Sisk P."/>
            <person name="Stolte C."/>
            <person name="Sykes S."/>
            <person name="White J."/>
            <person name="Yandava C."/>
            <person name="Haas B."/>
            <person name="Nusbaum C."/>
            <person name="Birren B."/>
        </authorList>
    </citation>
    <scope>NUCLEOTIDE SEQUENCE [LARGE SCALE GENOMIC DNA]</scope>
    <source>
        <strain evidence="1">ATCC 50818</strain>
    </source>
</reference>
<gene>
    <name evidence="1" type="ORF">PTSG_11574</name>
</gene>
<dbReference type="Pfam" id="PF05132">
    <property type="entry name" value="RNA_pol_Rpc4"/>
    <property type="match status" value="1"/>
</dbReference>
<dbReference type="InParanoid" id="F2TW44"/>
<keyword evidence="2" id="KW-1185">Reference proteome</keyword>
<name>F2TW44_SALR5</name>
<accession>F2TW44</accession>
<dbReference type="Proteomes" id="UP000007799">
    <property type="component" value="Unassembled WGS sequence"/>
</dbReference>
<dbReference type="GO" id="GO:0006383">
    <property type="term" value="P:transcription by RNA polymerase III"/>
    <property type="evidence" value="ECO:0007669"/>
    <property type="project" value="InterPro"/>
</dbReference>
<dbReference type="GeneID" id="16067513"/>
<dbReference type="AlphaFoldDB" id="F2TW44"/>
<sequence length="61" mass="6927">MELVFGSVRFELKQGTKSTFAQEVVAIDPHSKYPTTVCLGSLRRRYTAIPDVQQLLERTTL</sequence>
<dbReference type="InterPro" id="IPR007811">
    <property type="entry name" value="RPC4"/>
</dbReference>
<proteinExistence type="predicted"/>
<dbReference type="EMBL" id="GL832955">
    <property type="protein sequence ID" value="EGD72290.1"/>
    <property type="molecule type" value="Genomic_DNA"/>
</dbReference>
<dbReference type="RefSeq" id="XP_004998860.1">
    <property type="nucleotide sequence ID" value="XM_004998803.1"/>
</dbReference>
<evidence type="ECO:0000313" key="2">
    <source>
        <dbReference type="Proteomes" id="UP000007799"/>
    </source>
</evidence>
<dbReference type="GO" id="GO:0005666">
    <property type="term" value="C:RNA polymerase III complex"/>
    <property type="evidence" value="ECO:0007669"/>
    <property type="project" value="InterPro"/>
</dbReference>
<evidence type="ECO:0000313" key="1">
    <source>
        <dbReference type="EMBL" id="EGD72290.1"/>
    </source>
</evidence>
<dbReference type="KEGG" id="sre:PTSG_11574"/>
<protein>
    <submittedName>
        <fullName evidence="1">Uncharacterized protein</fullName>
    </submittedName>
</protein>